<dbReference type="AlphaFoldDB" id="N1UCV9"/>
<comment type="caution">
    <text evidence="2">The sequence shown here is derived from an EMBL/GenBank/DDBJ whole genome shotgun (WGS) entry which is preliminary data.</text>
</comment>
<sequence>MVNSKNLKRNYIHSSPPKSYQPDQMNNFYTMEMRKKLSDLNPESFTPKDH</sequence>
<protein>
    <submittedName>
        <fullName evidence="2">Uncharacterized protein</fullName>
    </submittedName>
</protein>
<dbReference type="EMBL" id="AHMI02000066">
    <property type="protein sequence ID" value="EMY15804.1"/>
    <property type="molecule type" value="Genomic_DNA"/>
</dbReference>
<feature type="compositionally biased region" description="Polar residues" evidence="1">
    <location>
        <begin position="12"/>
        <end position="26"/>
    </location>
</feature>
<accession>N1UCV9</accession>
<gene>
    <name evidence="2" type="ORF">LEP1GSC043_3711</name>
</gene>
<name>N1UCV9_9LEPT</name>
<organism evidence="2 3">
    <name type="scientific">Leptospira weilii str. Ecochallenge</name>
    <dbReference type="NCBI Taxonomy" id="1049986"/>
    <lineage>
        <taxon>Bacteria</taxon>
        <taxon>Pseudomonadati</taxon>
        <taxon>Spirochaetota</taxon>
        <taxon>Spirochaetia</taxon>
        <taxon>Leptospirales</taxon>
        <taxon>Leptospiraceae</taxon>
        <taxon>Leptospira</taxon>
    </lineage>
</organism>
<evidence type="ECO:0000313" key="3">
    <source>
        <dbReference type="Proteomes" id="UP000012249"/>
    </source>
</evidence>
<feature type="compositionally biased region" description="Basic residues" evidence="1">
    <location>
        <begin position="1"/>
        <end position="11"/>
    </location>
</feature>
<feature type="region of interest" description="Disordered" evidence="1">
    <location>
        <begin position="1"/>
        <end position="26"/>
    </location>
</feature>
<dbReference type="Proteomes" id="UP000012249">
    <property type="component" value="Unassembled WGS sequence"/>
</dbReference>
<evidence type="ECO:0000256" key="1">
    <source>
        <dbReference type="SAM" id="MobiDB-lite"/>
    </source>
</evidence>
<proteinExistence type="predicted"/>
<evidence type="ECO:0000313" key="2">
    <source>
        <dbReference type="EMBL" id="EMY15804.1"/>
    </source>
</evidence>
<reference evidence="2 3" key="1">
    <citation type="submission" date="2013-02" db="EMBL/GenBank/DDBJ databases">
        <authorList>
            <person name="Harkins D.M."/>
            <person name="Durkin A.S."/>
            <person name="Brinkac L.M."/>
            <person name="Haft D.H."/>
            <person name="Selengut J.D."/>
            <person name="Sanka R."/>
            <person name="DePew J."/>
            <person name="Purushe J."/>
            <person name="Haake D.A."/>
            <person name="Matsunaga J."/>
            <person name="Vinetz J.M."/>
            <person name="Sutton G.G."/>
            <person name="Nierman W.C."/>
            <person name="Fouts D.E."/>
        </authorList>
    </citation>
    <scope>NUCLEOTIDE SEQUENCE [LARGE SCALE GENOMIC DNA]</scope>
    <source>
        <strain evidence="2 3">Ecochallenge</strain>
    </source>
</reference>